<reference evidence="1 2" key="1">
    <citation type="submission" date="2019-09" db="EMBL/GenBank/DDBJ databases">
        <authorList>
            <person name="Chandra G."/>
            <person name="Truman W A."/>
        </authorList>
    </citation>
    <scope>NUCLEOTIDE SEQUENCE [LARGE SCALE GENOMIC DNA]</scope>
    <source>
        <strain evidence="1">PS833</strain>
    </source>
</reference>
<dbReference type="InterPro" id="IPR036412">
    <property type="entry name" value="HAD-like_sf"/>
</dbReference>
<accession>A0A5E7THL7</accession>
<evidence type="ECO:0000313" key="2">
    <source>
        <dbReference type="Proteomes" id="UP000409037"/>
    </source>
</evidence>
<dbReference type="EMBL" id="CABVHU010000006">
    <property type="protein sequence ID" value="VVO01583.1"/>
    <property type="molecule type" value="Genomic_DNA"/>
</dbReference>
<sequence>MRRISRSRSLEQTPPHRSFRQLSTLGLHLALEDLGLSSAPEDSQRLAAAIPRMPPFPEVIETLAQLKAMGWLRSFVQLPVPPPAPPVPPPAAPVPPPAPEPEPLAPPLVPVSPPESVRLPLEGSPGVLSGGVVGPLVAPDWVPVASAPSPDPANVAADATDNNPANNNEVILLFIMVGLQKKSRYLMLV</sequence>
<dbReference type="InterPro" id="IPR023198">
    <property type="entry name" value="PGP-like_dom2"/>
</dbReference>
<evidence type="ECO:0000313" key="1">
    <source>
        <dbReference type="EMBL" id="VVO01583.1"/>
    </source>
</evidence>
<dbReference type="AlphaFoldDB" id="A0A5E7THL7"/>
<name>A0A5E7THL7_PSEFL</name>
<protein>
    <submittedName>
        <fullName evidence="1">Uncharacterized protein</fullName>
    </submittedName>
</protein>
<gene>
    <name evidence="1" type="ORF">PS833_02690</name>
</gene>
<dbReference type="InterPro" id="IPR023214">
    <property type="entry name" value="HAD_sf"/>
</dbReference>
<dbReference type="Gene3D" id="3.40.50.1000">
    <property type="entry name" value="HAD superfamily/HAD-like"/>
    <property type="match status" value="1"/>
</dbReference>
<proteinExistence type="predicted"/>
<dbReference type="SUPFAM" id="SSF56784">
    <property type="entry name" value="HAD-like"/>
    <property type="match status" value="1"/>
</dbReference>
<dbReference type="Proteomes" id="UP000409037">
    <property type="component" value="Unassembled WGS sequence"/>
</dbReference>
<organism evidence="1 2">
    <name type="scientific">Pseudomonas fluorescens</name>
    <dbReference type="NCBI Taxonomy" id="294"/>
    <lineage>
        <taxon>Bacteria</taxon>
        <taxon>Pseudomonadati</taxon>
        <taxon>Pseudomonadota</taxon>
        <taxon>Gammaproteobacteria</taxon>
        <taxon>Pseudomonadales</taxon>
        <taxon>Pseudomonadaceae</taxon>
        <taxon>Pseudomonas</taxon>
    </lineage>
</organism>
<dbReference type="RefSeq" id="WP_318187371.1">
    <property type="nucleotide sequence ID" value="NZ_CABVHU010000006.1"/>
</dbReference>
<dbReference type="Gene3D" id="1.10.150.240">
    <property type="entry name" value="Putative phosphatase, domain 2"/>
    <property type="match status" value="1"/>
</dbReference>